<dbReference type="PRINTS" id="PR01011">
    <property type="entry name" value="GLUTPROXDASE"/>
</dbReference>
<dbReference type="PROSITE" id="PS51355">
    <property type="entry name" value="GLUTATHIONE_PEROXID_3"/>
    <property type="match status" value="1"/>
</dbReference>
<reference evidence="7 8" key="1">
    <citation type="submission" date="2019-08" db="EMBL/GenBank/DDBJ databases">
        <title>Genome of Vicingus serpentipes NCIMB 15042.</title>
        <authorList>
            <person name="Bowman J.P."/>
        </authorList>
    </citation>
    <scope>NUCLEOTIDE SEQUENCE [LARGE SCALE GENOMIC DNA]</scope>
    <source>
        <strain evidence="7 8">NCIMB 15042</strain>
    </source>
</reference>
<dbReference type="EMBL" id="VOOS01000001">
    <property type="protein sequence ID" value="TXB67098.1"/>
    <property type="molecule type" value="Genomic_DNA"/>
</dbReference>
<dbReference type="GO" id="GO:0006979">
    <property type="term" value="P:response to oxidative stress"/>
    <property type="evidence" value="ECO:0007669"/>
    <property type="project" value="InterPro"/>
</dbReference>
<sequence>MKNIKLIITSIMSLFIASCFSQDENSKEPTTSIYKLEINDIEGNKINLQDFEGKKILFVNVASKCGFTPQYEDLQKLHNTYKDKLIIIGVPCNQFGGQEPGTNNEIQTFCQKNYGVEFLITEKVDVKGDNQHPLYKWLTDKSINGKSSSTVKWNFQKYLIDESGKLIDFYYSTTNPLSDKIVNNLK</sequence>
<dbReference type="CDD" id="cd00340">
    <property type="entry name" value="GSH_Peroxidase"/>
    <property type="match status" value="1"/>
</dbReference>
<protein>
    <recommendedName>
        <fullName evidence="5">Glutathione peroxidase</fullName>
    </recommendedName>
</protein>
<evidence type="ECO:0000313" key="7">
    <source>
        <dbReference type="EMBL" id="TXB67098.1"/>
    </source>
</evidence>
<dbReference type="AlphaFoldDB" id="A0A5C6RXL6"/>
<comment type="similarity">
    <text evidence="1 5">Belongs to the glutathione peroxidase family.</text>
</comment>
<dbReference type="PIRSF" id="PIRSF000303">
    <property type="entry name" value="Glutathion_perox"/>
    <property type="match status" value="1"/>
</dbReference>
<dbReference type="OrthoDB" id="9789406at2"/>
<gene>
    <name evidence="7" type="ORF">FRY74_02625</name>
</gene>
<keyword evidence="6" id="KW-0732">Signal</keyword>
<dbReference type="GO" id="GO:0004601">
    <property type="term" value="F:peroxidase activity"/>
    <property type="evidence" value="ECO:0007669"/>
    <property type="project" value="UniProtKB-KW"/>
</dbReference>
<dbReference type="RefSeq" id="WP_147098324.1">
    <property type="nucleotide sequence ID" value="NZ_VOOS01000001.1"/>
</dbReference>
<evidence type="ECO:0000256" key="1">
    <source>
        <dbReference type="ARBA" id="ARBA00006926"/>
    </source>
</evidence>
<feature type="signal peptide" evidence="6">
    <location>
        <begin position="1"/>
        <end position="21"/>
    </location>
</feature>
<comment type="caution">
    <text evidence="7">The sequence shown here is derived from an EMBL/GenBank/DDBJ whole genome shotgun (WGS) entry which is preliminary data.</text>
</comment>
<dbReference type="Proteomes" id="UP000321721">
    <property type="component" value="Unassembled WGS sequence"/>
</dbReference>
<evidence type="ECO:0000256" key="4">
    <source>
        <dbReference type="PIRSR" id="PIRSR000303-1"/>
    </source>
</evidence>
<name>A0A5C6RXL6_9FLAO</name>
<dbReference type="PANTHER" id="PTHR11592:SF134">
    <property type="entry name" value="PHOSPHOLIPID HYDROPEROXIDE GLUTATHIONE PEROXIDASE"/>
    <property type="match status" value="1"/>
</dbReference>
<proteinExistence type="inferred from homology"/>
<dbReference type="Gene3D" id="3.40.30.10">
    <property type="entry name" value="Glutaredoxin"/>
    <property type="match status" value="1"/>
</dbReference>
<evidence type="ECO:0000256" key="5">
    <source>
        <dbReference type="RuleBase" id="RU000499"/>
    </source>
</evidence>
<evidence type="ECO:0000256" key="2">
    <source>
        <dbReference type="ARBA" id="ARBA00022559"/>
    </source>
</evidence>
<accession>A0A5C6RXL6</accession>
<dbReference type="PANTHER" id="PTHR11592">
    <property type="entry name" value="GLUTATHIONE PEROXIDASE"/>
    <property type="match status" value="1"/>
</dbReference>
<evidence type="ECO:0000313" key="8">
    <source>
        <dbReference type="Proteomes" id="UP000321721"/>
    </source>
</evidence>
<dbReference type="InterPro" id="IPR036249">
    <property type="entry name" value="Thioredoxin-like_sf"/>
</dbReference>
<evidence type="ECO:0000256" key="3">
    <source>
        <dbReference type="ARBA" id="ARBA00023002"/>
    </source>
</evidence>
<feature type="chain" id="PRO_5022668662" description="Glutathione peroxidase" evidence="6">
    <location>
        <begin position="22"/>
        <end position="186"/>
    </location>
</feature>
<dbReference type="FunFam" id="3.40.30.10:FF:000010">
    <property type="entry name" value="Glutathione peroxidase"/>
    <property type="match status" value="1"/>
</dbReference>
<feature type="active site" evidence="4">
    <location>
        <position position="65"/>
    </location>
</feature>
<keyword evidence="2 5" id="KW-0575">Peroxidase</keyword>
<dbReference type="SUPFAM" id="SSF52833">
    <property type="entry name" value="Thioredoxin-like"/>
    <property type="match status" value="1"/>
</dbReference>
<dbReference type="PROSITE" id="PS00460">
    <property type="entry name" value="GLUTATHIONE_PEROXID_1"/>
    <property type="match status" value="1"/>
</dbReference>
<dbReference type="PROSITE" id="PS51257">
    <property type="entry name" value="PROKAR_LIPOPROTEIN"/>
    <property type="match status" value="1"/>
</dbReference>
<keyword evidence="8" id="KW-1185">Reference proteome</keyword>
<dbReference type="Pfam" id="PF00255">
    <property type="entry name" value="GSHPx"/>
    <property type="match status" value="1"/>
</dbReference>
<dbReference type="InterPro" id="IPR000889">
    <property type="entry name" value="Glutathione_peroxidase"/>
</dbReference>
<evidence type="ECO:0000256" key="6">
    <source>
        <dbReference type="SAM" id="SignalP"/>
    </source>
</evidence>
<keyword evidence="3 5" id="KW-0560">Oxidoreductase</keyword>
<organism evidence="7 8">
    <name type="scientific">Vicingus serpentipes</name>
    <dbReference type="NCBI Taxonomy" id="1926625"/>
    <lineage>
        <taxon>Bacteria</taxon>
        <taxon>Pseudomonadati</taxon>
        <taxon>Bacteroidota</taxon>
        <taxon>Flavobacteriia</taxon>
        <taxon>Flavobacteriales</taxon>
        <taxon>Vicingaceae</taxon>
        <taxon>Vicingus</taxon>
    </lineage>
</organism>
<dbReference type="InterPro" id="IPR029759">
    <property type="entry name" value="GPX_AS"/>
</dbReference>